<proteinExistence type="predicted"/>
<dbReference type="Gene3D" id="3.30.70.790">
    <property type="entry name" value="UreE, C-terminal domain"/>
    <property type="match status" value="1"/>
</dbReference>
<dbReference type="InterPro" id="IPR018551">
    <property type="entry name" value="DUF2007"/>
</dbReference>
<dbReference type="RefSeq" id="WP_252740874.1">
    <property type="nucleotide sequence ID" value="NZ_JAMXIB010000004.1"/>
</dbReference>
<accession>A0ABT1AX70</accession>
<protein>
    <submittedName>
        <fullName evidence="2">DUF2007 domain-containing protein</fullName>
    </submittedName>
</protein>
<evidence type="ECO:0000259" key="1">
    <source>
        <dbReference type="Pfam" id="PF09413"/>
    </source>
</evidence>
<gene>
    <name evidence="2" type="ORF">NG653_06490</name>
</gene>
<organism evidence="2 3">
    <name type="scientific">Robiginitalea marina</name>
    <dbReference type="NCBI Taxonomy" id="2954105"/>
    <lineage>
        <taxon>Bacteria</taxon>
        <taxon>Pseudomonadati</taxon>
        <taxon>Bacteroidota</taxon>
        <taxon>Flavobacteriia</taxon>
        <taxon>Flavobacteriales</taxon>
        <taxon>Flavobacteriaceae</taxon>
        <taxon>Robiginitalea</taxon>
    </lineage>
</organism>
<dbReference type="EMBL" id="JAMXIB010000004">
    <property type="protein sequence ID" value="MCO5724496.1"/>
    <property type="molecule type" value="Genomic_DNA"/>
</dbReference>
<evidence type="ECO:0000313" key="2">
    <source>
        <dbReference type="EMBL" id="MCO5724496.1"/>
    </source>
</evidence>
<comment type="caution">
    <text evidence="2">The sequence shown here is derived from an EMBL/GenBank/DDBJ whole genome shotgun (WGS) entry which is preliminary data.</text>
</comment>
<reference evidence="2 3" key="1">
    <citation type="submission" date="2022-06" db="EMBL/GenBank/DDBJ databases">
        <authorList>
            <person name="Xuan X."/>
        </authorList>
    </citation>
    <scope>NUCLEOTIDE SEQUENCE [LARGE SCALE GENOMIC DNA]</scope>
    <source>
        <strain evidence="2 3">2V75</strain>
    </source>
</reference>
<evidence type="ECO:0000313" key="3">
    <source>
        <dbReference type="Proteomes" id="UP001206312"/>
    </source>
</evidence>
<name>A0ABT1AX70_9FLAO</name>
<sequence>MGNKTTYHMLDAFDYVTDAELLKAKLESEGIPVFLKDANILQADPFIASAIGGVKVMVFQEDREKAEEIYNAIRAYARRGDGSPVVCPNCKAARSIRYSDRRNFWNRLFPFLEPMKYRCLNCNMITRG</sequence>
<keyword evidence="3" id="KW-1185">Reference proteome</keyword>
<dbReference type="InterPro" id="IPR011322">
    <property type="entry name" value="N-reg_PII-like_a/b"/>
</dbReference>
<feature type="domain" description="DUF2007" evidence="1">
    <location>
        <begin position="17"/>
        <end position="69"/>
    </location>
</feature>
<dbReference type="SUPFAM" id="SSF54913">
    <property type="entry name" value="GlnB-like"/>
    <property type="match status" value="1"/>
</dbReference>
<dbReference type="Proteomes" id="UP001206312">
    <property type="component" value="Unassembled WGS sequence"/>
</dbReference>
<dbReference type="Pfam" id="PF09413">
    <property type="entry name" value="DUF2007"/>
    <property type="match status" value="1"/>
</dbReference>